<feature type="repeat" description="ANK" evidence="1">
    <location>
        <begin position="23"/>
        <end position="48"/>
    </location>
</feature>
<evidence type="ECO:0000313" key="2">
    <source>
        <dbReference type="EMBL" id="VEL33896.1"/>
    </source>
</evidence>
<dbReference type="Pfam" id="PF12796">
    <property type="entry name" value="Ank_2"/>
    <property type="match status" value="1"/>
</dbReference>
<name>A0A448XCY1_9PLAT</name>
<protein>
    <submittedName>
        <fullName evidence="2">Uncharacterized protein</fullName>
    </submittedName>
</protein>
<sequence>MRCLCLPVPSALLNPRLRIAYFRGQTALHKAAAHRHRTVCKRLVELGACPIELDANGRQPRKLALAVNDRQLAHFLQSKSFNAVERLEK</sequence>
<evidence type="ECO:0000313" key="3">
    <source>
        <dbReference type="Proteomes" id="UP000784294"/>
    </source>
</evidence>
<dbReference type="PROSITE" id="PS50088">
    <property type="entry name" value="ANK_REPEAT"/>
    <property type="match status" value="1"/>
</dbReference>
<dbReference type="Proteomes" id="UP000784294">
    <property type="component" value="Unassembled WGS sequence"/>
</dbReference>
<keyword evidence="1" id="KW-0040">ANK repeat</keyword>
<dbReference type="PROSITE" id="PS50297">
    <property type="entry name" value="ANK_REP_REGION"/>
    <property type="match status" value="1"/>
</dbReference>
<dbReference type="InterPro" id="IPR036770">
    <property type="entry name" value="Ankyrin_rpt-contain_sf"/>
</dbReference>
<evidence type="ECO:0000256" key="1">
    <source>
        <dbReference type="PROSITE-ProRule" id="PRU00023"/>
    </source>
</evidence>
<dbReference type="Gene3D" id="1.25.40.20">
    <property type="entry name" value="Ankyrin repeat-containing domain"/>
    <property type="match status" value="1"/>
</dbReference>
<reference evidence="2" key="1">
    <citation type="submission" date="2018-11" db="EMBL/GenBank/DDBJ databases">
        <authorList>
            <consortium name="Pathogen Informatics"/>
        </authorList>
    </citation>
    <scope>NUCLEOTIDE SEQUENCE</scope>
</reference>
<dbReference type="OrthoDB" id="242257at2759"/>
<dbReference type="EMBL" id="CAAALY010246621">
    <property type="protein sequence ID" value="VEL33896.1"/>
    <property type="molecule type" value="Genomic_DNA"/>
</dbReference>
<comment type="caution">
    <text evidence="2">The sequence shown here is derived from an EMBL/GenBank/DDBJ whole genome shotgun (WGS) entry which is preliminary data.</text>
</comment>
<keyword evidence="3" id="KW-1185">Reference proteome</keyword>
<accession>A0A448XCY1</accession>
<organism evidence="2 3">
    <name type="scientific">Protopolystoma xenopodis</name>
    <dbReference type="NCBI Taxonomy" id="117903"/>
    <lineage>
        <taxon>Eukaryota</taxon>
        <taxon>Metazoa</taxon>
        <taxon>Spiralia</taxon>
        <taxon>Lophotrochozoa</taxon>
        <taxon>Platyhelminthes</taxon>
        <taxon>Monogenea</taxon>
        <taxon>Polyopisthocotylea</taxon>
        <taxon>Polystomatidea</taxon>
        <taxon>Polystomatidae</taxon>
        <taxon>Protopolystoma</taxon>
    </lineage>
</organism>
<dbReference type="SUPFAM" id="SSF48403">
    <property type="entry name" value="Ankyrin repeat"/>
    <property type="match status" value="1"/>
</dbReference>
<proteinExistence type="predicted"/>
<dbReference type="AlphaFoldDB" id="A0A448XCY1"/>
<dbReference type="InterPro" id="IPR002110">
    <property type="entry name" value="Ankyrin_rpt"/>
</dbReference>
<gene>
    <name evidence="2" type="ORF">PXEA_LOCUS27336</name>
</gene>